<dbReference type="GO" id="GO:0019301">
    <property type="term" value="P:rhamnose catabolic process"/>
    <property type="evidence" value="ECO:0007669"/>
    <property type="project" value="InterPro"/>
</dbReference>
<dbReference type="GO" id="GO:0005829">
    <property type="term" value="C:cytosol"/>
    <property type="evidence" value="ECO:0007669"/>
    <property type="project" value="TreeGrafter"/>
</dbReference>
<dbReference type="Gene3D" id="3.30.420.40">
    <property type="match status" value="2"/>
</dbReference>
<dbReference type="CDD" id="cd07771">
    <property type="entry name" value="ASKHA_NBD_FGGY_RhaB-like"/>
    <property type="match status" value="1"/>
</dbReference>
<evidence type="ECO:0000256" key="4">
    <source>
        <dbReference type="ARBA" id="ARBA00022777"/>
    </source>
</evidence>
<name>A0A6J6BDA9_9ZZZZ</name>
<dbReference type="AlphaFoldDB" id="A0A6J6BDA9"/>
<evidence type="ECO:0000313" key="10">
    <source>
        <dbReference type="EMBL" id="CAB4537160.1"/>
    </source>
</evidence>
<dbReference type="InterPro" id="IPR018485">
    <property type="entry name" value="FGGY_C"/>
</dbReference>
<evidence type="ECO:0000256" key="6">
    <source>
        <dbReference type="ARBA" id="ARBA00023157"/>
    </source>
</evidence>
<keyword evidence="3" id="KW-0547">Nucleotide-binding</keyword>
<dbReference type="SUPFAM" id="SSF53067">
    <property type="entry name" value="Actin-like ATPase domain"/>
    <property type="match status" value="2"/>
</dbReference>
<keyword evidence="7" id="KW-0684">Rhamnose metabolism</keyword>
<proteinExistence type="inferred from homology"/>
<sequence>MHQFLAVDLGATSGRVAIGSIADGAISLSIVHRFAHEVIEDPSGSLLWNWDLIFSQVLHGLKEAAKVSKPISLAVDSWAVDYGFISSDKEIIGDIHAYRDLRNEIASKALIAKLGKERIYSTTGIQFLTFNTIYQLYASKELAEYISADKFLMLPDLINFIFSGVISTEVTNASSTQALNTSTRTWDKELIELAGINYSLFSKLHEPGTLLGTVTGYPELDGIKVVAAASHDTASAIAGIPFGNREVEAYISSGTWSLVGIESERPFTSEAAFAANVTNELGVEGTVRVLKNVTGMWLLEECRRTWRESGSDVEMAELIALAEAARGFQTLIDPNDPLFAPPGDMPKRIVDYCRERGLAAPSTPGEFAITIFNSLAHAYKKTLDEIAAVSGRKINLIHILGGGSQNDLLNQITADICGVTVKTGPVEATLFGNIAVQAISAGAVKDLAEARALIKNSFTSKEFTPR</sequence>
<evidence type="ECO:0000256" key="1">
    <source>
        <dbReference type="ARBA" id="ARBA00009156"/>
    </source>
</evidence>
<keyword evidence="4" id="KW-0418">Kinase</keyword>
<dbReference type="Pfam" id="PF00370">
    <property type="entry name" value="FGGY_N"/>
    <property type="match status" value="1"/>
</dbReference>
<gene>
    <name evidence="10" type="ORF">UFOPK1440_00227</name>
    <name evidence="11" type="ORF">UFOPK1946_00983</name>
</gene>
<feature type="domain" description="Carbohydrate kinase FGGY N-terminal" evidence="8">
    <location>
        <begin position="5"/>
        <end position="237"/>
    </location>
</feature>
<dbReference type="InterPro" id="IPR013449">
    <property type="entry name" value="Rhamnulokinase"/>
</dbReference>
<evidence type="ECO:0000256" key="7">
    <source>
        <dbReference type="ARBA" id="ARBA00023308"/>
    </source>
</evidence>
<evidence type="ECO:0000256" key="3">
    <source>
        <dbReference type="ARBA" id="ARBA00022741"/>
    </source>
</evidence>
<dbReference type="GO" id="GO:0006071">
    <property type="term" value="P:glycerol metabolic process"/>
    <property type="evidence" value="ECO:0007669"/>
    <property type="project" value="TreeGrafter"/>
</dbReference>
<feature type="domain" description="Carbohydrate kinase FGGY C-terminal" evidence="9">
    <location>
        <begin position="249"/>
        <end position="440"/>
    </location>
</feature>
<keyword evidence="2" id="KW-0808">Transferase</keyword>
<dbReference type="EMBL" id="CAEZSP010000005">
    <property type="protein sequence ID" value="CAB4537160.1"/>
    <property type="molecule type" value="Genomic_DNA"/>
</dbReference>
<evidence type="ECO:0000313" key="11">
    <source>
        <dbReference type="EMBL" id="CAB4628469.1"/>
    </source>
</evidence>
<protein>
    <submittedName>
        <fullName evidence="10">Unannotated protein</fullName>
    </submittedName>
</protein>
<dbReference type="Pfam" id="PF02782">
    <property type="entry name" value="FGGY_C"/>
    <property type="match status" value="1"/>
</dbReference>
<dbReference type="GO" id="GO:0005524">
    <property type="term" value="F:ATP binding"/>
    <property type="evidence" value="ECO:0007669"/>
    <property type="project" value="UniProtKB-KW"/>
</dbReference>
<evidence type="ECO:0000259" key="9">
    <source>
        <dbReference type="Pfam" id="PF02782"/>
    </source>
</evidence>
<dbReference type="EMBL" id="CAEZVG010000066">
    <property type="protein sequence ID" value="CAB4628469.1"/>
    <property type="molecule type" value="Genomic_DNA"/>
</dbReference>
<dbReference type="PANTHER" id="PTHR10196:SF93">
    <property type="entry name" value="L-RHAMNULOKINASE"/>
    <property type="match status" value="1"/>
</dbReference>
<keyword evidence="5" id="KW-0067">ATP-binding</keyword>
<evidence type="ECO:0000256" key="2">
    <source>
        <dbReference type="ARBA" id="ARBA00022679"/>
    </source>
</evidence>
<keyword evidence="6" id="KW-1015">Disulfide bond</keyword>
<dbReference type="InterPro" id="IPR018484">
    <property type="entry name" value="FGGY_N"/>
</dbReference>
<accession>A0A6J6BDA9</accession>
<comment type="similarity">
    <text evidence="1">Belongs to the FGGY kinase family.</text>
</comment>
<dbReference type="PANTHER" id="PTHR10196">
    <property type="entry name" value="SUGAR KINASE"/>
    <property type="match status" value="1"/>
</dbReference>
<evidence type="ECO:0000259" key="8">
    <source>
        <dbReference type="Pfam" id="PF00370"/>
    </source>
</evidence>
<reference evidence="10" key="1">
    <citation type="submission" date="2020-05" db="EMBL/GenBank/DDBJ databases">
        <authorList>
            <person name="Chiriac C."/>
            <person name="Salcher M."/>
            <person name="Ghai R."/>
            <person name="Kavagutti S V."/>
        </authorList>
    </citation>
    <scope>NUCLEOTIDE SEQUENCE</scope>
</reference>
<evidence type="ECO:0000256" key="5">
    <source>
        <dbReference type="ARBA" id="ARBA00022840"/>
    </source>
</evidence>
<dbReference type="InterPro" id="IPR043129">
    <property type="entry name" value="ATPase_NBD"/>
</dbReference>
<dbReference type="GO" id="GO:0004370">
    <property type="term" value="F:glycerol kinase activity"/>
    <property type="evidence" value="ECO:0007669"/>
    <property type="project" value="TreeGrafter"/>
</dbReference>
<dbReference type="GO" id="GO:0008993">
    <property type="term" value="F:rhamnulokinase activity"/>
    <property type="evidence" value="ECO:0007669"/>
    <property type="project" value="InterPro"/>
</dbReference>
<organism evidence="10">
    <name type="scientific">freshwater metagenome</name>
    <dbReference type="NCBI Taxonomy" id="449393"/>
    <lineage>
        <taxon>unclassified sequences</taxon>
        <taxon>metagenomes</taxon>
        <taxon>ecological metagenomes</taxon>
    </lineage>
</organism>